<reference evidence="18 19" key="1">
    <citation type="submission" date="2019-09" db="EMBL/GenBank/DDBJ databases">
        <title>Bird 10,000 Genomes (B10K) Project - Family phase.</title>
        <authorList>
            <person name="Zhang G."/>
        </authorList>
    </citation>
    <scope>NUCLEOTIDE SEQUENCE [LARGE SCALE GENOMIC DNA]</scope>
    <source>
        <strain evidence="18">B10K-DU-029-28</strain>
    </source>
</reference>
<dbReference type="PANTHER" id="PTHR46091:SF1">
    <property type="entry name" value="ALL-TRANS-RETINOL 13,14-REDUCTASE"/>
    <property type="match status" value="1"/>
</dbReference>
<evidence type="ECO:0000313" key="18">
    <source>
        <dbReference type="EMBL" id="NXT92530.1"/>
    </source>
</evidence>
<evidence type="ECO:0000256" key="7">
    <source>
        <dbReference type="ARBA" id="ARBA00022729"/>
    </source>
</evidence>
<keyword evidence="9" id="KW-0274">FAD</keyword>
<dbReference type="AlphaFoldDB" id="A0A7L3GKU1"/>
<keyword evidence="8" id="KW-0256">Endoplasmic reticulum</keyword>
<protein>
    <recommendedName>
        <fullName evidence="16">All-trans-retinol 13,14-reductase</fullName>
        <ecNumber evidence="15">1.3.99.23</ecNumber>
    </recommendedName>
</protein>
<comment type="catalytic activity">
    <reaction evidence="17">
        <text>all-trans-13,14-dihydroretinol + A = all-trans-retinol + AH2</text>
        <dbReference type="Rhea" id="RHEA:19193"/>
        <dbReference type="ChEBI" id="CHEBI:13193"/>
        <dbReference type="ChEBI" id="CHEBI:17336"/>
        <dbReference type="ChEBI" id="CHEBI:17499"/>
        <dbReference type="ChEBI" id="CHEBI:52075"/>
        <dbReference type="EC" id="1.3.99.23"/>
    </reaction>
</comment>
<comment type="cofactor">
    <cofactor evidence="2">
        <name>NADP(+)</name>
        <dbReference type="ChEBI" id="CHEBI:58349"/>
    </cofactor>
</comment>
<name>A0A7L3GKU1_9AVES</name>
<dbReference type="PANTHER" id="PTHR46091">
    <property type="entry name" value="BLR7054 PROTEIN"/>
    <property type="match status" value="1"/>
</dbReference>
<dbReference type="GO" id="GO:0051786">
    <property type="term" value="F:all-trans-retinol 13,14-reductase activity"/>
    <property type="evidence" value="ECO:0007669"/>
    <property type="project" value="UniProtKB-EC"/>
</dbReference>
<sequence>GIHYVGQMEEDSTIRFMLDQLTEGQLEWARLPAVYDAVVLGEPGRGRMYCIYSGKKEYFQGLKEQFPRDGAAIDEFERLLKSVSRGTTLLGILKMIPRALATLLCRSGLLPRLSPFFQLASCSLKEVVDGLTTNHELGAVFSYIFPTYGVVPSKASFSMHSILVNHFLCGAWYPKGGAEEIAFHIIPVIQKAGGNALGKAPVQRILLDSQGKACGVSVKKGQDLVNVFAPIIISDAGIFNTYKRLLPAEAQALPEIQSQLRMVTHGEGAFTVFVGLNGSREELGLEATNYFMYTENNLDEIMNHYLASSREEAAKNIPVLFVTCPSAKDPTWETRYPGKSTLAIVTFAKYEWFEEWKDKQVNKRGDDYEKLKTTFVDTLMQAVFKLYPRIVDRIEYIEGGTPLTYQHYIGSPRGELYGIDHNIARLQAETIATVRAQTAVPNLYLTGQDLCLGGFVGALQGAFLCTSAVLKRNLYMDVAWLKKRTQATNAKK</sequence>
<evidence type="ECO:0000256" key="3">
    <source>
        <dbReference type="ARBA" id="ARBA00001974"/>
    </source>
</evidence>
<evidence type="ECO:0000256" key="4">
    <source>
        <dbReference type="ARBA" id="ARBA00004406"/>
    </source>
</evidence>
<evidence type="ECO:0000256" key="8">
    <source>
        <dbReference type="ARBA" id="ARBA00022824"/>
    </source>
</evidence>
<dbReference type="GO" id="GO:0005789">
    <property type="term" value="C:endoplasmic reticulum membrane"/>
    <property type="evidence" value="ECO:0007669"/>
    <property type="project" value="UniProtKB-SubCell"/>
</dbReference>
<evidence type="ECO:0000256" key="9">
    <source>
        <dbReference type="ARBA" id="ARBA00022827"/>
    </source>
</evidence>
<gene>
    <name evidence="18" type="primary">Retsat_0</name>
    <name evidence="18" type="ORF">ANHRUF_R00343</name>
</gene>
<evidence type="ECO:0000256" key="5">
    <source>
        <dbReference type="ARBA" id="ARBA00005855"/>
    </source>
</evidence>
<evidence type="ECO:0000256" key="17">
    <source>
        <dbReference type="ARBA" id="ARBA00048815"/>
    </source>
</evidence>
<keyword evidence="14" id="KW-0472">Membrane</keyword>
<evidence type="ECO:0000256" key="15">
    <source>
        <dbReference type="ARBA" id="ARBA00038979"/>
    </source>
</evidence>
<dbReference type="InterPro" id="IPR052206">
    <property type="entry name" value="Retinol_saturase"/>
</dbReference>
<accession>A0A7L3GKU1</accession>
<evidence type="ECO:0000256" key="16">
    <source>
        <dbReference type="ARBA" id="ARBA00041141"/>
    </source>
</evidence>
<keyword evidence="12" id="KW-0520">NAD</keyword>
<evidence type="ECO:0000256" key="14">
    <source>
        <dbReference type="ARBA" id="ARBA00023136"/>
    </source>
</evidence>
<evidence type="ECO:0000256" key="12">
    <source>
        <dbReference type="ARBA" id="ARBA00023027"/>
    </source>
</evidence>
<dbReference type="EC" id="1.3.99.23" evidence="15"/>
<evidence type="ECO:0000256" key="10">
    <source>
        <dbReference type="ARBA" id="ARBA00022857"/>
    </source>
</evidence>
<keyword evidence="11" id="KW-0560">Oxidoreductase</keyword>
<dbReference type="InterPro" id="IPR036188">
    <property type="entry name" value="FAD/NAD-bd_sf"/>
</dbReference>
<evidence type="ECO:0000256" key="1">
    <source>
        <dbReference type="ARBA" id="ARBA00001911"/>
    </source>
</evidence>
<comment type="cofactor">
    <cofactor evidence="1">
        <name>NAD(+)</name>
        <dbReference type="ChEBI" id="CHEBI:57540"/>
    </cofactor>
</comment>
<comment type="caution">
    <text evidence="18">The sequence shown here is derived from an EMBL/GenBank/DDBJ whole genome shotgun (WGS) entry which is preliminary data.</text>
</comment>
<feature type="non-terminal residue" evidence="18">
    <location>
        <position position="1"/>
    </location>
</feature>
<evidence type="ECO:0000256" key="2">
    <source>
        <dbReference type="ARBA" id="ARBA00001937"/>
    </source>
</evidence>
<dbReference type="Proteomes" id="UP000528690">
    <property type="component" value="Unassembled WGS sequence"/>
</dbReference>
<dbReference type="SUPFAM" id="SSF51905">
    <property type="entry name" value="FAD/NAD(P)-binding domain"/>
    <property type="match status" value="1"/>
</dbReference>
<evidence type="ECO:0000256" key="11">
    <source>
        <dbReference type="ARBA" id="ARBA00023002"/>
    </source>
</evidence>
<dbReference type="OrthoDB" id="38045at2759"/>
<organism evidence="18 19">
    <name type="scientific">Anhinga rufa</name>
    <name type="common">African darter</name>
    <dbReference type="NCBI Taxonomy" id="317792"/>
    <lineage>
        <taxon>Eukaryota</taxon>
        <taxon>Metazoa</taxon>
        <taxon>Chordata</taxon>
        <taxon>Craniata</taxon>
        <taxon>Vertebrata</taxon>
        <taxon>Euteleostomi</taxon>
        <taxon>Archelosauria</taxon>
        <taxon>Archosauria</taxon>
        <taxon>Dinosauria</taxon>
        <taxon>Saurischia</taxon>
        <taxon>Theropoda</taxon>
        <taxon>Coelurosauria</taxon>
        <taxon>Aves</taxon>
        <taxon>Neognathae</taxon>
        <taxon>Neoaves</taxon>
        <taxon>Aequornithes</taxon>
        <taxon>Suliformes</taxon>
        <taxon>Anhingidae</taxon>
        <taxon>Anhinga</taxon>
    </lineage>
</organism>
<keyword evidence="7" id="KW-0732">Signal</keyword>
<feature type="non-terminal residue" evidence="18">
    <location>
        <position position="492"/>
    </location>
</feature>
<comment type="similarity">
    <text evidence="5">Belongs to the carotenoid/retinoid oxidoreductase family. CrtISO subfamily.</text>
</comment>
<comment type="subcellular location">
    <subcellularLocation>
        <location evidence="4">Endoplasmic reticulum membrane</location>
        <topology evidence="4">Peripheral membrane protein</topology>
    </subcellularLocation>
</comment>
<evidence type="ECO:0000256" key="13">
    <source>
        <dbReference type="ARBA" id="ARBA00023098"/>
    </source>
</evidence>
<evidence type="ECO:0000256" key="6">
    <source>
        <dbReference type="ARBA" id="ARBA00022630"/>
    </source>
</evidence>
<keyword evidence="13" id="KW-0443">Lipid metabolism</keyword>
<dbReference type="Gene3D" id="3.50.50.60">
    <property type="entry name" value="FAD/NAD(P)-binding domain"/>
    <property type="match status" value="1"/>
</dbReference>
<keyword evidence="6" id="KW-0285">Flavoprotein</keyword>
<proteinExistence type="inferred from homology"/>
<evidence type="ECO:0000313" key="19">
    <source>
        <dbReference type="Proteomes" id="UP000528690"/>
    </source>
</evidence>
<keyword evidence="10" id="KW-0521">NADP</keyword>
<keyword evidence="19" id="KW-1185">Reference proteome</keyword>
<dbReference type="EMBL" id="VZTV01075006">
    <property type="protein sequence ID" value="NXT92530.1"/>
    <property type="molecule type" value="Genomic_DNA"/>
</dbReference>
<comment type="cofactor">
    <cofactor evidence="3">
        <name>FAD</name>
        <dbReference type="ChEBI" id="CHEBI:57692"/>
    </cofactor>
</comment>